<dbReference type="Gene3D" id="3.40.50.1000">
    <property type="entry name" value="HAD superfamily/HAD-like"/>
    <property type="match status" value="1"/>
</dbReference>
<keyword evidence="1 2" id="KW-0378">Hydrolase</keyword>
<dbReference type="RefSeq" id="WP_177718547.1">
    <property type="nucleotide sequence ID" value="NZ_JACRSQ010000001.1"/>
</dbReference>
<dbReference type="SFLD" id="SFLDS00003">
    <property type="entry name" value="Haloacid_Dehalogenase"/>
    <property type="match status" value="1"/>
</dbReference>
<evidence type="ECO:0000313" key="2">
    <source>
        <dbReference type="EMBL" id="MBC8542046.1"/>
    </source>
</evidence>
<dbReference type="SFLD" id="SFLDG01129">
    <property type="entry name" value="C1.5:_HAD__Beta-PGM__Phosphata"/>
    <property type="match status" value="1"/>
</dbReference>
<dbReference type="PANTHER" id="PTHR43316:SF3">
    <property type="entry name" value="HALOACID DEHALOGENASE, TYPE II (AFU_ORTHOLOGUE AFUA_2G07750)-RELATED"/>
    <property type="match status" value="1"/>
</dbReference>
<dbReference type="Proteomes" id="UP000657006">
    <property type="component" value="Unassembled WGS sequence"/>
</dbReference>
<dbReference type="PANTHER" id="PTHR43316">
    <property type="entry name" value="HYDROLASE, HALOACID DELAHOGENASE-RELATED"/>
    <property type="match status" value="1"/>
</dbReference>
<keyword evidence="3" id="KW-1185">Reference proteome</keyword>
<evidence type="ECO:0000256" key="1">
    <source>
        <dbReference type="ARBA" id="ARBA00022801"/>
    </source>
</evidence>
<dbReference type="InterPro" id="IPR023198">
    <property type="entry name" value="PGP-like_dom2"/>
</dbReference>
<dbReference type="Pfam" id="PF00702">
    <property type="entry name" value="Hydrolase"/>
    <property type="match status" value="1"/>
</dbReference>
<protein>
    <submittedName>
        <fullName evidence="2">HAD family hydrolase</fullName>
    </submittedName>
</protein>
<accession>A0A926I0K9</accession>
<proteinExistence type="predicted"/>
<sequence length="219" mass="25010">MIHAVFIDYTGTTIQESGMELKEVVARICKNSTLRQPRDVMNAWWGLVKQYENSSFGDSYLTEDEIVDRALLDLVKTFQLKENLAELHRLIQDYWVNAPLFPDVREFYETCPLPLYVISNNGIQYVEKAMKRNRLCPTGIVCADMVRAYKPHKELFEKALDVSGFRADQVIHIGDSFQSDVQGAASAGIQPVLLQRSGNRRYEGITTVQALYEVLDLLK</sequence>
<gene>
    <name evidence="2" type="ORF">H8730_00580</name>
</gene>
<dbReference type="InterPro" id="IPR023214">
    <property type="entry name" value="HAD_sf"/>
</dbReference>
<dbReference type="InterPro" id="IPR036412">
    <property type="entry name" value="HAD-like_sf"/>
</dbReference>
<comment type="caution">
    <text evidence="2">The sequence shown here is derived from an EMBL/GenBank/DDBJ whole genome shotgun (WGS) entry which is preliminary data.</text>
</comment>
<dbReference type="InterPro" id="IPR006439">
    <property type="entry name" value="HAD-SF_hydro_IA"/>
</dbReference>
<dbReference type="EMBL" id="JACRSQ010000001">
    <property type="protein sequence ID" value="MBC8542046.1"/>
    <property type="molecule type" value="Genomic_DNA"/>
</dbReference>
<dbReference type="GO" id="GO:0016787">
    <property type="term" value="F:hydrolase activity"/>
    <property type="evidence" value="ECO:0007669"/>
    <property type="project" value="UniProtKB-KW"/>
</dbReference>
<dbReference type="InterPro" id="IPR051540">
    <property type="entry name" value="S-2-haloacid_dehalogenase"/>
</dbReference>
<name>A0A926I0K9_9FIRM</name>
<dbReference type="NCBIfam" id="TIGR01549">
    <property type="entry name" value="HAD-SF-IA-v1"/>
    <property type="match status" value="1"/>
</dbReference>
<dbReference type="AlphaFoldDB" id="A0A926I0K9"/>
<reference evidence="2" key="1">
    <citation type="submission" date="2020-08" db="EMBL/GenBank/DDBJ databases">
        <title>Genome public.</title>
        <authorList>
            <person name="Liu C."/>
            <person name="Sun Q."/>
        </authorList>
    </citation>
    <scope>NUCLEOTIDE SEQUENCE</scope>
    <source>
        <strain evidence="2">NSJ-32</strain>
    </source>
</reference>
<dbReference type="SUPFAM" id="SSF56784">
    <property type="entry name" value="HAD-like"/>
    <property type="match status" value="1"/>
</dbReference>
<organism evidence="2 3">
    <name type="scientific">Bianquea renquensis</name>
    <dbReference type="NCBI Taxonomy" id="2763661"/>
    <lineage>
        <taxon>Bacteria</taxon>
        <taxon>Bacillati</taxon>
        <taxon>Bacillota</taxon>
        <taxon>Clostridia</taxon>
        <taxon>Eubacteriales</taxon>
        <taxon>Bianqueaceae</taxon>
        <taxon>Bianquea</taxon>
    </lineage>
</organism>
<dbReference type="Gene3D" id="1.10.150.240">
    <property type="entry name" value="Putative phosphatase, domain 2"/>
    <property type="match status" value="1"/>
</dbReference>
<evidence type="ECO:0000313" key="3">
    <source>
        <dbReference type="Proteomes" id="UP000657006"/>
    </source>
</evidence>